<comment type="caution">
    <text evidence="6">The sequence shown here is derived from an EMBL/GenBank/DDBJ whole genome shotgun (WGS) entry which is preliminary data.</text>
</comment>
<evidence type="ECO:0000256" key="4">
    <source>
        <dbReference type="ARBA" id="ARBA00023014"/>
    </source>
</evidence>
<name>A0A327VQH8_9BACT</name>
<dbReference type="AlphaFoldDB" id="A0A327VQH8"/>
<evidence type="ECO:0000313" key="7">
    <source>
        <dbReference type="Proteomes" id="UP000249819"/>
    </source>
</evidence>
<proteinExistence type="predicted"/>
<dbReference type="GO" id="GO:0051537">
    <property type="term" value="F:2 iron, 2 sulfur cluster binding"/>
    <property type="evidence" value="ECO:0007669"/>
    <property type="project" value="UniProtKB-KW"/>
</dbReference>
<accession>A0A327VQH8</accession>
<dbReference type="RefSeq" id="WP_211324016.1">
    <property type="nucleotide sequence ID" value="NZ_QLMA01000008.1"/>
</dbReference>
<evidence type="ECO:0000259" key="5">
    <source>
        <dbReference type="SMART" id="SM00704"/>
    </source>
</evidence>
<dbReference type="Pfam" id="PF09360">
    <property type="entry name" value="zf-CDGSH"/>
    <property type="match status" value="2"/>
</dbReference>
<dbReference type="InterPro" id="IPR018967">
    <property type="entry name" value="FeS-contain_CDGSH-typ"/>
</dbReference>
<evidence type="ECO:0000256" key="2">
    <source>
        <dbReference type="ARBA" id="ARBA00022723"/>
    </source>
</evidence>
<keyword evidence="7" id="KW-1185">Reference proteome</keyword>
<dbReference type="PIRSF" id="PIRSF009180">
    <property type="entry name" value="UCP009180"/>
    <property type="match status" value="1"/>
</dbReference>
<keyword evidence="2" id="KW-0479">Metal-binding</keyword>
<evidence type="ECO:0000256" key="3">
    <source>
        <dbReference type="ARBA" id="ARBA00023004"/>
    </source>
</evidence>
<dbReference type="Gene3D" id="3.40.5.90">
    <property type="entry name" value="CDGSH iron-sulfur domain, mitoNEET-type"/>
    <property type="match status" value="2"/>
</dbReference>
<dbReference type="GO" id="GO:0046872">
    <property type="term" value="F:metal ion binding"/>
    <property type="evidence" value="ECO:0007669"/>
    <property type="project" value="UniProtKB-KW"/>
</dbReference>
<feature type="domain" description="Iron-binding zinc finger CDGSH type" evidence="5">
    <location>
        <begin position="44"/>
        <end position="82"/>
    </location>
</feature>
<reference evidence="6 7" key="1">
    <citation type="submission" date="2018-06" db="EMBL/GenBank/DDBJ databases">
        <title>Genomic Encyclopedia of Archaeal and Bacterial Type Strains, Phase II (KMG-II): from individual species to whole genera.</title>
        <authorList>
            <person name="Goeker M."/>
        </authorList>
    </citation>
    <scope>NUCLEOTIDE SEQUENCE [LARGE SCALE GENOMIC DNA]</scope>
    <source>
        <strain evidence="6 7">DSM 29821</strain>
    </source>
</reference>
<gene>
    <name evidence="6" type="ORF">CLV59_108215</name>
</gene>
<keyword evidence="3" id="KW-0408">Iron</keyword>
<keyword evidence="4" id="KW-0411">Iron-sulfur</keyword>
<organism evidence="6 7">
    <name type="scientific">Chitinophaga dinghuensis</name>
    <dbReference type="NCBI Taxonomy" id="1539050"/>
    <lineage>
        <taxon>Bacteria</taxon>
        <taxon>Pseudomonadati</taxon>
        <taxon>Bacteroidota</taxon>
        <taxon>Chitinophagia</taxon>
        <taxon>Chitinophagales</taxon>
        <taxon>Chitinophagaceae</taxon>
        <taxon>Chitinophaga</taxon>
    </lineage>
</organism>
<dbReference type="InterPro" id="IPR052950">
    <property type="entry name" value="CISD"/>
</dbReference>
<dbReference type="PANTHER" id="PTHR46491:SF3">
    <property type="entry name" value="CDGSH IRON-SULFUR DOMAIN-CONTAINING PROTEIN 3, MITOCHONDRIAL"/>
    <property type="match status" value="1"/>
</dbReference>
<dbReference type="PANTHER" id="PTHR46491">
    <property type="entry name" value="CDGSH IRON SULFUR DOMAIN PROTEIN HOMOLOG"/>
    <property type="match status" value="1"/>
</dbReference>
<dbReference type="Pfam" id="PF06902">
    <property type="entry name" value="Fer4_19"/>
    <property type="match status" value="1"/>
</dbReference>
<dbReference type="InterPro" id="IPR016548">
    <property type="entry name" value="UCP009180"/>
</dbReference>
<dbReference type="GO" id="GO:0005737">
    <property type="term" value="C:cytoplasm"/>
    <property type="evidence" value="ECO:0007669"/>
    <property type="project" value="UniProtKB-ARBA"/>
</dbReference>
<protein>
    <submittedName>
        <fullName evidence="6">CDGSH-type Zn-finger protein</fullName>
    </submittedName>
</protein>
<dbReference type="EMBL" id="QLMA01000008">
    <property type="protein sequence ID" value="RAJ76694.1"/>
    <property type="molecule type" value="Genomic_DNA"/>
</dbReference>
<feature type="domain" description="Iron-binding zinc finger CDGSH type" evidence="5">
    <location>
        <begin position="189"/>
        <end position="232"/>
    </location>
</feature>
<dbReference type="Proteomes" id="UP000249819">
    <property type="component" value="Unassembled WGS sequence"/>
</dbReference>
<keyword evidence="1" id="KW-0001">2Fe-2S</keyword>
<dbReference type="SMART" id="SM00704">
    <property type="entry name" value="ZnF_CDGSH"/>
    <property type="match status" value="2"/>
</dbReference>
<evidence type="ECO:0000313" key="6">
    <source>
        <dbReference type="EMBL" id="RAJ76694.1"/>
    </source>
</evidence>
<dbReference type="InterPro" id="IPR010693">
    <property type="entry name" value="Divergent_4Fe-4S_mono-cluster"/>
</dbReference>
<evidence type="ECO:0000256" key="1">
    <source>
        <dbReference type="ARBA" id="ARBA00022714"/>
    </source>
</evidence>
<dbReference type="InterPro" id="IPR042216">
    <property type="entry name" value="MitoNEET_CISD"/>
</dbReference>
<sequence length="237" mass="26143">MKPHPAAPDSMSVSVTPNGPYEVKGNIPLQLMTIGTNDEGESIEWVPGKKFESKSDPVYLCRCGQSAHKPFCDKSHLNIPFNGTTNPHHRSYLQQAGLMEGPDTLLTDAEGLCAFARFCDPNGQVWSMIEHTDDPAVKKQFLKQVHQCPSGRLMAWDKDTQTPIEPELPPAIGVVEDPSKNISGPYYVQGGITIHNEKGTPYEIRNRVTLCRCGASRNKPFCDGSHAAIQFKDNLQP</sequence>